<feature type="compositionally biased region" description="Polar residues" evidence="2">
    <location>
        <begin position="42"/>
        <end position="69"/>
    </location>
</feature>
<comment type="caution">
    <text evidence="5">The sequence shown here is derived from an EMBL/GenBank/DDBJ whole genome shotgun (WGS) entry which is preliminary data.</text>
</comment>
<dbReference type="Proteomes" id="UP000799777">
    <property type="component" value="Unassembled WGS sequence"/>
</dbReference>
<feature type="compositionally biased region" description="Polar residues" evidence="2">
    <location>
        <begin position="1"/>
        <end position="29"/>
    </location>
</feature>
<dbReference type="PANTHER" id="PTHR36681">
    <property type="entry name" value="NUCLEAR GTPASE, GERMINAL CENTER-ASSOCIATED, TANDEM DUPLICATE 3"/>
    <property type="match status" value="1"/>
</dbReference>
<evidence type="ECO:0000259" key="3">
    <source>
        <dbReference type="Pfam" id="PF00350"/>
    </source>
</evidence>
<feature type="domain" description="DUF7605" evidence="4">
    <location>
        <begin position="788"/>
        <end position="972"/>
    </location>
</feature>
<accession>A0A9P4H2H1</accession>
<gene>
    <name evidence="5" type="ORF">EK21DRAFT_115930</name>
</gene>
<feature type="compositionally biased region" description="Polar residues" evidence="2">
    <location>
        <begin position="129"/>
        <end position="174"/>
    </location>
</feature>
<dbReference type="Pfam" id="PF00350">
    <property type="entry name" value="Dynamin_N"/>
    <property type="match status" value="1"/>
</dbReference>
<dbReference type="Pfam" id="PF24564">
    <property type="entry name" value="DUF7605"/>
    <property type="match status" value="1"/>
</dbReference>
<evidence type="ECO:0000256" key="1">
    <source>
        <dbReference type="SAM" id="Coils"/>
    </source>
</evidence>
<reference evidence="5" key="1">
    <citation type="journal article" date="2020" name="Stud. Mycol.">
        <title>101 Dothideomycetes genomes: a test case for predicting lifestyles and emergence of pathogens.</title>
        <authorList>
            <person name="Haridas S."/>
            <person name="Albert R."/>
            <person name="Binder M."/>
            <person name="Bloem J."/>
            <person name="Labutti K."/>
            <person name="Salamov A."/>
            <person name="Andreopoulos B."/>
            <person name="Baker S."/>
            <person name="Barry K."/>
            <person name="Bills G."/>
            <person name="Bluhm B."/>
            <person name="Cannon C."/>
            <person name="Castanera R."/>
            <person name="Culley D."/>
            <person name="Daum C."/>
            <person name="Ezra D."/>
            <person name="Gonzalez J."/>
            <person name="Henrissat B."/>
            <person name="Kuo A."/>
            <person name="Liang C."/>
            <person name="Lipzen A."/>
            <person name="Lutzoni F."/>
            <person name="Magnuson J."/>
            <person name="Mondo S."/>
            <person name="Nolan M."/>
            <person name="Ohm R."/>
            <person name="Pangilinan J."/>
            <person name="Park H.-J."/>
            <person name="Ramirez L."/>
            <person name="Alfaro M."/>
            <person name="Sun H."/>
            <person name="Tritt A."/>
            <person name="Yoshinaga Y."/>
            <person name="Zwiers L.-H."/>
            <person name="Turgeon B."/>
            <person name="Goodwin S."/>
            <person name="Spatafora J."/>
            <person name="Crous P."/>
            <person name="Grigoriev I."/>
        </authorList>
    </citation>
    <scope>NUCLEOTIDE SEQUENCE</scope>
    <source>
        <strain evidence="5">CBS 110217</strain>
    </source>
</reference>
<organism evidence="5 6">
    <name type="scientific">Setomelanomma holmii</name>
    <dbReference type="NCBI Taxonomy" id="210430"/>
    <lineage>
        <taxon>Eukaryota</taxon>
        <taxon>Fungi</taxon>
        <taxon>Dikarya</taxon>
        <taxon>Ascomycota</taxon>
        <taxon>Pezizomycotina</taxon>
        <taxon>Dothideomycetes</taxon>
        <taxon>Pleosporomycetidae</taxon>
        <taxon>Pleosporales</taxon>
        <taxon>Pleosporineae</taxon>
        <taxon>Phaeosphaeriaceae</taxon>
        <taxon>Setomelanomma</taxon>
    </lineage>
</organism>
<feature type="domain" description="Dynamin N-terminal" evidence="3">
    <location>
        <begin position="284"/>
        <end position="532"/>
    </location>
</feature>
<feature type="compositionally biased region" description="Polar residues" evidence="2">
    <location>
        <begin position="97"/>
        <end position="111"/>
    </location>
</feature>
<protein>
    <submittedName>
        <fullName evidence="5">Uncharacterized protein</fullName>
    </submittedName>
</protein>
<evidence type="ECO:0000256" key="2">
    <source>
        <dbReference type="SAM" id="MobiDB-lite"/>
    </source>
</evidence>
<dbReference type="OrthoDB" id="3598281at2759"/>
<keyword evidence="6" id="KW-1185">Reference proteome</keyword>
<dbReference type="SUPFAM" id="SSF52540">
    <property type="entry name" value="P-loop containing nucleoside triphosphate hydrolases"/>
    <property type="match status" value="1"/>
</dbReference>
<feature type="region of interest" description="Disordered" evidence="2">
    <location>
        <begin position="1"/>
        <end position="222"/>
    </location>
</feature>
<dbReference type="InterPro" id="IPR056024">
    <property type="entry name" value="DUF7605"/>
</dbReference>
<evidence type="ECO:0000313" key="6">
    <source>
        <dbReference type="Proteomes" id="UP000799777"/>
    </source>
</evidence>
<feature type="compositionally biased region" description="Basic and acidic residues" evidence="2">
    <location>
        <begin position="79"/>
        <end position="91"/>
    </location>
</feature>
<dbReference type="Gene3D" id="3.40.50.300">
    <property type="entry name" value="P-loop containing nucleotide triphosphate hydrolases"/>
    <property type="match status" value="1"/>
</dbReference>
<dbReference type="AlphaFoldDB" id="A0A9P4H2H1"/>
<feature type="coiled-coil region" evidence="1">
    <location>
        <begin position="571"/>
        <end position="605"/>
    </location>
</feature>
<dbReference type="InterPro" id="IPR027417">
    <property type="entry name" value="P-loop_NTPase"/>
</dbReference>
<name>A0A9P4H2H1_9PLEO</name>
<dbReference type="PANTHER" id="PTHR36681:SF3">
    <property type="entry name" value="NUCLEAR GTPASE, GERMINAL CENTER-ASSOCIATED, TANDEM DUPLICATE 3"/>
    <property type="match status" value="1"/>
</dbReference>
<keyword evidence="1" id="KW-0175">Coiled coil</keyword>
<proteinExistence type="predicted"/>
<sequence>MSSTSSQRVFTPPSTTPTSAVGRLSTPSSRFEDRSEADQVFPNLSRTTSGTPQFTPSSTPSDANQNQYNPDPDIPLPSVERDVSSTTDRRSTPSTVHYTPSLSSDSHSTEQAGGHDTVFQEIGNIRASRLTSPDTGSIPQRASRTPSIHVTPSAPPNDTSQSRSSRDFSITTGSAALRMEDHRADSLSTAGLRESSSPSPSRRRRSGSGIRRERHQVEAEDPPEAFAHMAEVQEALADARTLTRRIATVLSSSSLHHENGSSIQNLHQQATRLENFQLPSSRIVGLVGDSGVGKSSLINSLLDKSDLARASSSGTACTCAVTEYHFHERDDFIVHVDYFPMGELKKQFEELLSAHRDFQLLPNHHRDRNEDDVNDNGKLRLRKKAKLAMETFRTSFGERLHEMPGILSSTPFEHAVATMVEWASQLLPQQAERNIFSTIEDCASWLGQLSSETDSSLPSGNVRTSWPFIQKVRVYLKAYILSKGLIIADLPGLRDLNSTRQAITEHYVRQCHQIFVVARIDRAITDESIKQICELACCVNLSKVDFVCTRSAEDIQTREAIHDWRTERATIEDMQNEIAVDEDEMQSLQEKIDDYDQDVASLTREEARQLLELQRDYRKVEKAKKSHDWDLKRFIVGLRNDKVSRRLREEYRNHPIATSLGIFCVSNKIYWDNREKAPDIALPYLRLSGILELRCYCIGVVAQSRLQATQTFIKDEIPAFIGSVELWVESGSGNASAESKQRVLDDVSAIQQELDKLMSPVSRLNHISRTLETEFNSQIYMRMRRDGPHWSAHAREASLSWEEWNPSSYKAFCSNYGDYSTPVMGSRCWNEEAIQGMTTDLSAVWDSFAVDLDTGIERVNTAAVHIYAKVFEIAASPAENRSRETDDIGSAMRTLASNLLHREHLTRYGIEKVTETFESNLSSLRSDTLSSVRTALIGKLMEGTYHAANMDYGNDSRRKTRVTGRFSSPALFEAHRRECRDKFRELARELQEQMIEVMDEQGERVKADLQLLRDGNAISESERDVGFKKRVSEEMRSVKEEVARLGRVVS</sequence>
<evidence type="ECO:0000313" key="5">
    <source>
        <dbReference type="EMBL" id="KAF2026367.1"/>
    </source>
</evidence>
<dbReference type="EMBL" id="ML978245">
    <property type="protein sequence ID" value="KAF2026367.1"/>
    <property type="molecule type" value="Genomic_DNA"/>
</dbReference>
<evidence type="ECO:0000259" key="4">
    <source>
        <dbReference type="Pfam" id="PF24564"/>
    </source>
</evidence>
<dbReference type="InterPro" id="IPR045063">
    <property type="entry name" value="Dynamin_N"/>
</dbReference>